<evidence type="ECO:0000256" key="1">
    <source>
        <dbReference type="ARBA" id="ARBA00004604"/>
    </source>
</evidence>
<dbReference type="Pfam" id="PF04427">
    <property type="entry name" value="Brix"/>
    <property type="match status" value="1"/>
</dbReference>
<dbReference type="EnsemblProtists" id="EKX38704">
    <property type="protein sequence ID" value="EKX38704"/>
    <property type="gene ID" value="GUITHDRAFT_154661"/>
</dbReference>
<dbReference type="OrthoDB" id="1638493at2759"/>
<comment type="subcellular location">
    <subcellularLocation>
        <location evidence="1">Nucleus</location>
        <location evidence="1">Nucleolus</location>
    </subcellularLocation>
</comment>
<dbReference type="SUPFAM" id="SSF52954">
    <property type="entry name" value="Class II aaRS ABD-related"/>
    <property type="match status" value="1"/>
</dbReference>
<evidence type="ECO:0000256" key="5">
    <source>
        <dbReference type="SAM" id="MobiDB-lite"/>
    </source>
</evidence>
<dbReference type="eggNOG" id="KOG2971">
    <property type="taxonomic scope" value="Eukaryota"/>
</dbReference>
<dbReference type="PaxDb" id="55529-EKX38704"/>
<dbReference type="GO" id="GO:0000027">
    <property type="term" value="P:ribosomal large subunit assembly"/>
    <property type="evidence" value="ECO:0007669"/>
    <property type="project" value="TreeGrafter"/>
</dbReference>
<dbReference type="SMART" id="SM00879">
    <property type="entry name" value="Brix"/>
    <property type="match status" value="1"/>
</dbReference>
<name>L1IS28_GUITC</name>
<evidence type="ECO:0000256" key="4">
    <source>
        <dbReference type="ARBA" id="ARBA00023242"/>
    </source>
</evidence>
<protein>
    <submittedName>
        <fullName evidence="7">Ribosome biogenesis protein brix</fullName>
    </submittedName>
</protein>
<dbReference type="EMBL" id="JH993046">
    <property type="protein sequence ID" value="EKX38704.1"/>
    <property type="molecule type" value="Genomic_DNA"/>
</dbReference>
<dbReference type="HOGENOM" id="CLU_048373_2_0_1"/>
<dbReference type="InterPro" id="IPR026532">
    <property type="entry name" value="BRX1"/>
</dbReference>
<dbReference type="PANTHER" id="PTHR13634">
    <property type="entry name" value="RIBOSOME BIOGENESIS PROTEIN BRIX"/>
    <property type="match status" value="1"/>
</dbReference>
<evidence type="ECO:0000256" key="3">
    <source>
        <dbReference type="ARBA" id="ARBA00022517"/>
    </source>
</evidence>
<feature type="domain" description="Brix" evidence="6">
    <location>
        <begin position="34"/>
        <end position="227"/>
    </location>
</feature>
<evidence type="ECO:0000313" key="7">
    <source>
        <dbReference type="EMBL" id="EKX38704.1"/>
    </source>
</evidence>
<dbReference type="GeneID" id="17295460"/>
<keyword evidence="4" id="KW-0539">Nucleus</keyword>
<keyword evidence="3" id="KW-0690">Ribosome biogenesis</keyword>
<accession>L1IS28</accession>
<gene>
    <name evidence="7" type="ORF">GUITHDRAFT_154661</name>
</gene>
<dbReference type="PROSITE" id="PS50833">
    <property type="entry name" value="BRIX"/>
    <property type="match status" value="1"/>
</dbReference>
<dbReference type="RefSeq" id="XP_005825684.1">
    <property type="nucleotide sequence ID" value="XM_005825627.1"/>
</dbReference>
<dbReference type="GO" id="GO:0005730">
    <property type="term" value="C:nucleolus"/>
    <property type="evidence" value="ECO:0007669"/>
    <property type="project" value="UniProtKB-SubCell"/>
</dbReference>
<evidence type="ECO:0000313" key="9">
    <source>
        <dbReference type="Proteomes" id="UP000011087"/>
    </source>
</evidence>
<evidence type="ECO:0000313" key="8">
    <source>
        <dbReference type="EnsemblProtists" id="EKX38704"/>
    </source>
</evidence>
<dbReference type="KEGG" id="gtt:GUITHDRAFT_154661"/>
<reference evidence="8" key="3">
    <citation type="submission" date="2015-06" db="UniProtKB">
        <authorList>
            <consortium name="EnsemblProtists"/>
        </authorList>
    </citation>
    <scope>IDENTIFICATION</scope>
</reference>
<dbReference type="Proteomes" id="UP000011087">
    <property type="component" value="Unassembled WGS sequence"/>
</dbReference>
<reference evidence="7 9" key="1">
    <citation type="journal article" date="2012" name="Nature">
        <title>Algal genomes reveal evolutionary mosaicism and the fate of nucleomorphs.</title>
        <authorList>
            <consortium name="DOE Joint Genome Institute"/>
            <person name="Curtis B.A."/>
            <person name="Tanifuji G."/>
            <person name="Burki F."/>
            <person name="Gruber A."/>
            <person name="Irimia M."/>
            <person name="Maruyama S."/>
            <person name="Arias M.C."/>
            <person name="Ball S.G."/>
            <person name="Gile G.H."/>
            <person name="Hirakawa Y."/>
            <person name="Hopkins J.F."/>
            <person name="Kuo A."/>
            <person name="Rensing S.A."/>
            <person name="Schmutz J."/>
            <person name="Symeonidi A."/>
            <person name="Elias M."/>
            <person name="Eveleigh R.J."/>
            <person name="Herman E.K."/>
            <person name="Klute M.J."/>
            <person name="Nakayama T."/>
            <person name="Obornik M."/>
            <person name="Reyes-Prieto A."/>
            <person name="Armbrust E.V."/>
            <person name="Aves S.J."/>
            <person name="Beiko R.G."/>
            <person name="Coutinho P."/>
            <person name="Dacks J.B."/>
            <person name="Durnford D.G."/>
            <person name="Fast N.M."/>
            <person name="Green B.R."/>
            <person name="Grisdale C.J."/>
            <person name="Hempel F."/>
            <person name="Henrissat B."/>
            <person name="Hoppner M.P."/>
            <person name="Ishida K."/>
            <person name="Kim E."/>
            <person name="Koreny L."/>
            <person name="Kroth P.G."/>
            <person name="Liu Y."/>
            <person name="Malik S.B."/>
            <person name="Maier U.G."/>
            <person name="McRose D."/>
            <person name="Mock T."/>
            <person name="Neilson J.A."/>
            <person name="Onodera N.T."/>
            <person name="Poole A.M."/>
            <person name="Pritham E.J."/>
            <person name="Richards T.A."/>
            <person name="Rocap G."/>
            <person name="Roy S.W."/>
            <person name="Sarai C."/>
            <person name="Schaack S."/>
            <person name="Shirato S."/>
            <person name="Slamovits C.H."/>
            <person name="Spencer D.F."/>
            <person name="Suzuki S."/>
            <person name="Worden A.Z."/>
            <person name="Zauner S."/>
            <person name="Barry K."/>
            <person name="Bell C."/>
            <person name="Bharti A.K."/>
            <person name="Crow J.A."/>
            <person name="Grimwood J."/>
            <person name="Kramer R."/>
            <person name="Lindquist E."/>
            <person name="Lucas S."/>
            <person name="Salamov A."/>
            <person name="McFadden G.I."/>
            <person name="Lane C.E."/>
            <person name="Keeling P.J."/>
            <person name="Gray M.W."/>
            <person name="Grigoriev I.V."/>
            <person name="Archibald J.M."/>
        </authorList>
    </citation>
    <scope>NUCLEOTIDE SEQUENCE</scope>
    <source>
        <strain evidence="7 9">CCMP2712</strain>
    </source>
</reference>
<keyword evidence="9" id="KW-1185">Reference proteome</keyword>
<dbReference type="GO" id="GO:0019843">
    <property type="term" value="F:rRNA binding"/>
    <property type="evidence" value="ECO:0007669"/>
    <property type="project" value="InterPro"/>
</dbReference>
<comment type="similarity">
    <text evidence="2">Belongs to the BRX1 family.</text>
</comment>
<proteinExistence type="inferred from homology"/>
<dbReference type="AlphaFoldDB" id="L1IS28"/>
<sequence>MQVEDKAPQGKLAAFSAASKQQEKGKGNTFRNKQRVLVLASRGIVHRFRHLMLDVLKMLPHGAKDAKMESKDRPSVINELCEMRGCNGALYFETRKHKDLYLWVARTPHGPSAKFLVKNIHTMAELKFTGNHLMYSRPFLVFDATFESEPYLQLLKEMFMQTFGTPRNHRRSKPFVDHTLSFYVLDGHIWIRNYQVAKNEDTGETSLVEVGPRFCLQLHRIFAGAFEGTTVYSNTDYISPNVIRAREKLVKGGKYKSRVQEKKEAILRQQTTPKVENPFAGVFK</sequence>
<evidence type="ECO:0000259" key="6">
    <source>
        <dbReference type="PROSITE" id="PS50833"/>
    </source>
</evidence>
<feature type="region of interest" description="Disordered" evidence="5">
    <location>
        <begin position="1"/>
        <end position="29"/>
    </location>
</feature>
<reference evidence="9" key="2">
    <citation type="submission" date="2012-11" db="EMBL/GenBank/DDBJ databases">
        <authorList>
            <person name="Kuo A."/>
            <person name="Curtis B.A."/>
            <person name="Tanifuji G."/>
            <person name="Burki F."/>
            <person name="Gruber A."/>
            <person name="Irimia M."/>
            <person name="Maruyama S."/>
            <person name="Arias M.C."/>
            <person name="Ball S.G."/>
            <person name="Gile G.H."/>
            <person name="Hirakawa Y."/>
            <person name="Hopkins J.F."/>
            <person name="Rensing S.A."/>
            <person name="Schmutz J."/>
            <person name="Symeonidi A."/>
            <person name="Elias M."/>
            <person name="Eveleigh R.J."/>
            <person name="Herman E.K."/>
            <person name="Klute M.J."/>
            <person name="Nakayama T."/>
            <person name="Obornik M."/>
            <person name="Reyes-Prieto A."/>
            <person name="Armbrust E.V."/>
            <person name="Aves S.J."/>
            <person name="Beiko R.G."/>
            <person name="Coutinho P."/>
            <person name="Dacks J.B."/>
            <person name="Durnford D.G."/>
            <person name="Fast N.M."/>
            <person name="Green B.R."/>
            <person name="Grisdale C."/>
            <person name="Hempe F."/>
            <person name="Henrissat B."/>
            <person name="Hoppner M.P."/>
            <person name="Ishida K.-I."/>
            <person name="Kim E."/>
            <person name="Koreny L."/>
            <person name="Kroth P.G."/>
            <person name="Liu Y."/>
            <person name="Malik S.-B."/>
            <person name="Maier U.G."/>
            <person name="McRose D."/>
            <person name="Mock T."/>
            <person name="Neilson J.A."/>
            <person name="Onodera N.T."/>
            <person name="Poole A.M."/>
            <person name="Pritham E.J."/>
            <person name="Richards T.A."/>
            <person name="Rocap G."/>
            <person name="Roy S.W."/>
            <person name="Sarai C."/>
            <person name="Schaack S."/>
            <person name="Shirato S."/>
            <person name="Slamovits C.H."/>
            <person name="Spencer D.F."/>
            <person name="Suzuki S."/>
            <person name="Worden A.Z."/>
            <person name="Zauner S."/>
            <person name="Barry K."/>
            <person name="Bell C."/>
            <person name="Bharti A.K."/>
            <person name="Crow J.A."/>
            <person name="Grimwood J."/>
            <person name="Kramer R."/>
            <person name="Lindquist E."/>
            <person name="Lucas S."/>
            <person name="Salamov A."/>
            <person name="McFadden G.I."/>
            <person name="Lane C.E."/>
            <person name="Keeling P.J."/>
            <person name="Gray M.W."/>
            <person name="Grigoriev I.V."/>
            <person name="Archibald J.M."/>
        </authorList>
    </citation>
    <scope>NUCLEOTIDE SEQUENCE</scope>
    <source>
        <strain evidence="9">CCMP2712</strain>
    </source>
</reference>
<dbReference type="OMA" id="YRHRHLM"/>
<organism evidence="7">
    <name type="scientific">Guillardia theta (strain CCMP2712)</name>
    <name type="common">Cryptophyte</name>
    <dbReference type="NCBI Taxonomy" id="905079"/>
    <lineage>
        <taxon>Eukaryota</taxon>
        <taxon>Cryptophyceae</taxon>
        <taxon>Pyrenomonadales</taxon>
        <taxon>Geminigeraceae</taxon>
        <taxon>Guillardia</taxon>
    </lineage>
</organism>
<evidence type="ECO:0000256" key="2">
    <source>
        <dbReference type="ARBA" id="ARBA00006369"/>
    </source>
</evidence>
<dbReference type="InterPro" id="IPR007109">
    <property type="entry name" value="Brix"/>
</dbReference>
<dbReference type="STRING" id="905079.L1IS28"/>
<dbReference type="GO" id="GO:0006364">
    <property type="term" value="P:rRNA processing"/>
    <property type="evidence" value="ECO:0007669"/>
    <property type="project" value="InterPro"/>
</dbReference>
<dbReference type="PANTHER" id="PTHR13634:SF0">
    <property type="entry name" value="RIBOSOME BIOGENESIS PROTEIN BRX1 HOMOLOG"/>
    <property type="match status" value="1"/>
</dbReference>